<evidence type="ECO:0000313" key="3">
    <source>
        <dbReference type="Proteomes" id="UP000028999"/>
    </source>
</evidence>
<dbReference type="AlphaFoldDB" id="A0A078FGP3"/>
<protein>
    <submittedName>
        <fullName evidence="1">(rape) hypothetical protein</fullName>
    </submittedName>
    <submittedName>
        <fullName evidence="2">BnaC03g60530D protein</fullName>
    </submittedName>
</protein>
<dbReference type="STRING" id="3708.A0A078FGP3"/>
<dbReference type="PANTHER" id="PTHR35167">
    <property type="entry name" value="OS05G0216466 PROTEIN"/>
    <property type="match status" value="1"/>
</dbReference>
<reference evidence="1" key="3">
    <citation type="submission" date="2021-01" db="EMBL/GenBank/DDBJ databases">
        <authorList>
            <consortium name="Genoscope - CEA"/>
            <person name="William W."/>
        </authorList>
    </citation>
    <scope>NUCLEOTIDE SEQUENCE</scope>
</reference>
<dbReference type="Proteomes" id="UP001295469">
    <property type="component" value="Chromosome C03"/>
</dbReference>
<dbReference type="EMBL" id="LK032017">
    <property type="protein sequence ID" value="CDY12137.1"/>
    <property type="molecule type" value="Genomic_DNA"/>
</dbReference>
<dbReference type="Gramene" id="CDY12137">
    <property type="protein sequence ID" value="CDY12137"/>
    <property type="gene ID" value="GSBRNA2T00061131001"/>
</dbReference>
<dbReference type="EMBL" id="HG994367">
    <property type="protein sequence ID" value="CAF1709992.1"/>
    <property type="molecule type" value="Genomic_DNA"/>
</dbReference>
<evidence type="ECO:0000313" key="1">
    <source>
        <dbReference type="EMBL" id="CAF1709992.1"/>
    </source>
</evidence>
<dbReference type="Proteomes" id="UP000028999">
    <property type="component" value="Unassembled WGS sequence"/>
</dbReference>
<sequence>MEVIGFTAETEVAFSETEMEAAEQLVQLSEDDTLSCCSGTSWSISEGGSNAKRHENVVNSESYDMVGNKQNDGIRTMHKNVTDGQSFVTAIKETNIIIRRNKKKKFRSLASIYRATNEMR</sequence>
<evidence type="ECO:0000313" key="2">
    <source>
        <dbReference type="EMBL" id="CDY12137.1"/>
    </source>
</evidence>
<dbReference type="PANTHER" id="PTHR35167:SF3">
    <property type="entry name" value="OS05G0216466 PROTEIN"/>
    <property type="match status" value="1"/>
</dbReference>
<reference evidence="2 3" key="1">
    <citation type="journal article" date="2014" name="Science">
        <title>Plant genetics. Early allopolyploid evolution in the post-Neolithic Brassica napus oilseed genome.</title>
        <authorList>
            <person name="Chalhoub B."/>
            <person name="Denoeud F."/>
            <person name="Liu S."/>
            <person name="Parkin I.A."/>
            <person name="Tang H."/>
            <person name="Wang X."/>
            <person name="Chiquet J."/>
            <person name="Belcram H."/>
            <person name="Tong C."/>
            <person name="Samans B."/>
            <person name="Correa M."/>
            <person name="Da Silva C."/>
            <person name="Just J."/>
            <person name="Falentin C."/>
            <person name="Koh C.S."/>
            <person name="Le Clainche I."/>
            <person name="Bernard M."/>
            <person name="Bento P."/>
            <person name="Noel B."/>
            <person name="Labadie K."/>
            <person name="Alberti A."/>
            <person name="Charles M."/>
            <person name="Arnaud D."/>
            <person name="Guo H."/>
            <person name="Daviaud C."/>
            <person name="Alamery S."/>
            <person name="Jabbari K."/>
            <person name="Zhao M."/>
            <person name="Edger P.P."/>
            <person name="Chelaifa H."/>
            <person name="Tack D."/>
            <person name="Lassalle G."/>
            <person name="Mestiri I."/>
            <person name="Schnel N."/>
            <person name="Le Paslier M.C."/>
            <person name="Fan G."/>
            <person name="Renault V."/>
            <person name="Bayer P.E."/>
            <person name="Golicz A.A."/>
            <person name="Manoli S."/>
            <person name="Lee T.H."/>
            <person name="Thi V.H."/>
            <person name="Chalabi S."/>
            <person name="Hu Q."/>
            <person name="Fan C."/>
            <person name="Tollenaere R."/>
            <person name="Lu Y."/>
            <person name="Battail C."/>
            <person name="Shen J."/>
            <person name="Sidebottom C.H."/>
            <person name="Wang X."/>
            <person name="Canaguier A."/>
            <person name="Chauveau A."/>
            <person name="Berard A."/>
            <person name="Deniot G."/>
            <person name="Guan M."/>
            <person name="Liu Z."/>
            <person name="Sun F."/>
            <person name="Lim Y.P."/>
            <person name="Lyons E."/>
            <person name="Town C.D."/>
            <person name="Bancroft I."/>
            <person name="Wang X."/>
            <person name="Meng J."/>
            <person name="Ma J."/>
            <person name="Pires J.C."/>
            <person name="King G.J."/>
            <person name="Brunel D."/>
            <person name="Delourme R."/>
            <person name="Renard M."/>
            <person name="Aury J.M."/>
            <person name="Adams K.L."/>
            <person name="Batley J."/>
            <person name="Snowdon R.J."/>
            <person name="Tost J."/>
            <person name="Edwards D."/>
            <person name="Zhou Y."/>
            <person name="Hua W."/>
            <person name="Sharpe A.G."/>
            <person name="Paterson A.H."/>
            <person name="Guan C."/>
            <person name="Wincker P."/>
        </authorList>
    </citation>
    <scope>NUCLEOTIDE SEQUENCE [LARGE SCALE GENOMIC DNA]</scope>
    <source>
        <strain evidence="3">cv. Darmor-bzh</strain>
    </source>
</reference>
<reference evidence="2" key="2">
    <citation type="submission" date="2014-06" db="EMBL/GenBank/DDBJ databases">
        <authorList>
            <person name="Genoscope - CEA"/>
        </authorList>
    </citation>
    <scope>NUCLEOTIDE SEQUENCE</scope>
</reference>
<organism evidence="2 3">
    <name type="scientific">Brassica napus</name>
    <name type="common">Rape</name>
    <dbReference type="NCBI Taxonomy" id="3708"/>
    <lineage>
        <taxon>Eukaryota</taxon>
        <taxon>Viridiplantae</taxon>
        <taxon>Streptophyta</taxon>
        <taxon>Embryophyta</taxon>
        <taxon>Tracheophyta</taxon>
        <taxon>Spermatophyta</taxon>
        <taxon>Magnoliopsida</taxon>
        <taxon>eudicotyledons</taxon>
        <taxon>Gunneridae</taxon>
        <taxon>Pentapetalae</taxon>
        <taxon>rosids</taxon>
        <taxon>malvids</taxon>
        <taxon>Brassicales</taxon>
        <taxon>Brassicaceae</taxon>
        <taxon>Brassiceae</taxon>
        <taxon>Brassica</taxon>
    </lineage>
</organism>
<keyword evidence="3" id="KW-1185">Reference proteome</keyword>
<accession>A0A078FGP3</accession>
<dbReference type="PaxDb" id="3708-A0A078FGP3"/>
<dbReference type="OMA" id="GTGWSVC"/>
<proteinExistence type="predicted"/>
<name>A0A078FGP3_BRANA</name>
<gene>
    <name evidence="2" type="primary">BnaC03g60530D</name>
    <name evidence="1" type="ORF">DARMORV10_C03P77780.1</name>
    <name evidence="2" type="ORF">GSBRNA2T00061131001</name>
</gene>